<proteinExistence type="predicted"/>
<accession>A0A017TD81</accession>
<dbReference type="Proteomes" id="UP000019678">
    <property type="component" value="Unassembled WGS sequence"/>
</dbReference>
<keyword evidence="2" id="KW-1185">Reference proteome</keyword>
<evidence type="ECO:0000313" key="2">
    <source>
        <dbReference type="Proteomes" id="UP000019678"/>
    </source>
</evidence>
<sequence length="138" mass="15273">MSKDALVNAVKTIHTQARAGNLDDAYAGYRELFSSAWFGECKPEDQRQALRLMVFAKGVPPKLTEAMTDAFRSALQPLTELVSRHGEPSDYELLGICHVELGNNESADRIFRDGLTIERQRNAGSDLCGAFMKRIAAL</sequence>
<organism evidence="1 2">
    <name type="scientific">Chondromyces apiculatus DSM 436</name>
    <dbReference type="NCBI Taxonomy" id="1192034"/>
    <lineage>
        <taxon>Bacteria</taxon>
        <taxon>Pseudomonadati</taxon>
        <taxon>Myxococcota</taxon>
        <taxon>Polyangia</taxon>
        <taxon>Polyangiales</taxon>
        <taxon>Polyangiaceae</taxon>
        <taxon>Chondromyces</taxon>
    </lineage>
</organism>
<protein>
    <submittedName>
        <fullName evidence="1">Uncharacterized protein</fullName>
    </submittedName>
</protein>
<evidence type="ECO:0000313" key="1">
    <source>
        <dbReference type="EMBL" id="EYF07194.1"/>
    </source>
</evidence>
<dbReference type="RefSeq" id="WP_044238224.1">
    <property type="nucleotide sequence ID" value="NZ_ASRX01000011.1"/>
</dbReference>
<name>A0A017TD81_9BACT</name>
<gene>
    <name evidence="1" type="ORF">CAP_0673</name>
</gene>
<dbReference type="AlphaFoldDB" id="A0A017TD81"/>
<dbReference type="EMBL" id="ASRX01000011">
    <property type="protein sequence ID" value="EYF07194.1"/>
    <property type="molecule type" value="Genomic_DNA"/>
</dbReference>
<comment type="caution">
    <text evidence="1">The sequence shown here is derived from an EMBL/GenBank/DDBJ whole genome shotgun (WGS) entry which is preliminary data.</text>
</comment>
<dbReference type="OrthoDB" id="5511019at2"/>
<dbReference type="STRING" id="1192034.CAP_0673"/>
<reference evidence="1 2" key="1">
    <citation type="submission" date="2013-05" db="EMBL/GenBank/DDBJ databases">
        <title>Genome assembly of Chondromyces apiculatus DSM 436.</title>
        <authorList>
            <person name="Sharma G."/>
            <person name="Khatri I."/>
            <person name="Kaur C."/>
            <person name="Mayilraj S."/>
            <person name="Subramanian S."/>
        </authorList>
    </citation>
    <scope>NUCLEOTIDE SEQUENCE [LARGE SCALE GENOMIC DNA]</scope>
    <source>
        <strain evidence="1 2">DSM 436</strain>
    </source>
</reference>